<dbReference type="OrthoDB" id="4691307at2759"/>
<evidence type="ECO:0000256" key="2">
    <source>
        <dbReference type="ARBA" id="ARBA00022448"/>
    </source>
</evidence>
<feature type="compositionally biased region" description="Acidic residues" evidence="13">
    <location>
        <begin position="406"/>
        <end position="415"/>
    </location>
</feature>
<organism evidence="15 16">
    <name type="scientific">Frankliniella occidentalis</name>
    <name type="common">Western flower thrips</name>
    <name type="synonym">Euthrips occidentalis</name>
    <dbReference type="NCBI Taxonomy" id="133901"/>
    <lineage>
        <taxon>Eukaryota</taxon>
        <taxon>Metazoa</taxon>
        <taxon>Ecdysozoa</taxon>
        <taxon>Arthropoda</taxon>
        <taxon>Hexapoda</taxon>
        <taxon>Insecta</taxon>
        <taxon>Pterygota</taxon>
        <taxon>Neoptera</taxon>
        <taxon>Paraneoptera</taxon>
        <taxon>Thysanoptera</taxon>
        <taxon>Terebrantia</taxon>
        <taxon>Thripoidea</taxon>
        <taxon>Thripidae</taxon>
        <taxon>Frankliniella</taxon>
    </lineage>
</organism>
<protein>
    <submittedName>
        <fullName evidence="16">Uncharacterized protein LOC113213349</fullName>
    </submittedName>
</protein>
<evidence type="ECO:0000256" key="6">
    <source>
        <dbReference type="ARBA" id="ARBA00022729"/>
    </source>
</evidence>
<keyword evidence="11" id="KW-1015">Disulfide bond</keyword>
<dbReference type="Pfam" id="PF13855">
    <property type="entry name" value="LRR_8"/>
    <property type="match status" value="2"/>
</dbReference>
<dbReference type="AlphaFoldDB" id="A0A6J1T915"/>
<keyword evidence="7" id="KW-0677">Repeat</keyword>
<dbReference type="GeneID" id="113213349"/>
<gene>
    <name evidence="16" type="primary">LOC113213349</name>
</gene>
<dbReference type="RefSeq" id="XP_026288165.2">
    <property type="nucleotide sequence ID" value="XM_026432380.2"/>
</dbReference>
<dbReference type="Gene3D" id="3.80.10.10">
    <property type="entry name" value="Ribonuclease Inhibitor"/>
    <property type="match status" value="2"/>
</dbReference>
<keyword evidence="6" id="KW-0732">Signal</keyword>
<dbReference type="InterPro" id="IPR051432">
    <property type="entry name" value="KCNMA1_auxiliary"/>
</dbReference>
<dbReference type="InterPro" id="IPR032675">
    <property type="entry name" value="LRR_dom_sf"/>
</dbReference>
<dbReference type="GO" id="GO:0008076">
    <property type="term" value="C:voltage-gated potassium channel complex"/>
    <property type="evidence" value="ECO:0007669"/>
    <property type="project" value="TreeGrafter"/>
</dbReference>
<dbReference type="SUPFAM" id="SSF52058">
    <property type="entry name" value="L domain-like"/>
    <property type="match status" value="1"/>
</dbReference>
<feature type="region of interest" description="Disordered" evidence="13">
    <location>
        <begin position="546"/>
        <end position="569"/>
    </location>
</feature>
<feature type="transmembrane region" description="Helical" evidence="14">
    <location>
        <begin position="463"/>
        <end position="484"/>
    </location>
</feature>
<evidence type="ECO:0000256" key="10">
    <source>
        <dbReference type="ARBA" id="ARBA00023136"/>
    </source>
</evidence>
<evidence type="ECO:0000256" key="13">
    <source>
        <dbReference type="SAM" id="MobiDB-lite"/>
    </source>
</evidence>
<evidence type="ECO:0000256" key="11">
    <source>
        <dbReference type="ARBA" id="ARBA00023157"/>
    </source>
</evidence>
<dbReference type="PROSITE" id="PS51257">
    <property type="entry name" value="PROKAR_LIPOPROTEIN"/>
    <property type="match status" value="1"/>
</dbReference>
<feature type="compositionally biased region" description="Basic and acidic residues" evidence="13">
    <location>
        <begin position="351"/>
        <end position="364"/>
    </location>
</feature>
<keyword evidence="15" id="KW-1185">Reference proteome</keyword>
<dbReference type="PANTHER" id="PTHR46473:SF2">
    <property type="entry name" value="LEUCINE-RICH REPEAT-CONTAINING PROTEIN 26"/>
    <property type="match status" value="1"/>
</dbReference>
<evidence type="ECO:0000256" key="3">
    <source>
        <dbReference type="ARBA" id="ARBA00022475"/>
    </source>
</evidence>
<dbReference type="GO" id="GO:0005249">
    <property type="term" value="F:voltage-gated potassium channel activity"/>
    <property type="evidence" value="ECO:0007669"/>
    <property type="project" value="TreeGrafter"/>
</dbReference>
<keyword evidence="3" id="KW-1003">Cell membrane</keyword>
<evidence type="ECO:0000256" key="5">
    <source>
        <dbReference type="ARBA" id="ARBA00022692"/>
    </source>
</evidence>
<dbReference type="InterPro" id="IPR001611">
    <property type="entry name" value="Leu-rich_rpt"/>
</dbReference>
<evidence type="ECO:0000256" key="14">
    <source>
        <dbReference type="SAM" id="Phobius"/>
    </source>
</evidence>
<evidence type="ECO:0000313" key="15">
    <source>
        <dbReference type="Proteomes" id="UP000504606"/>
    </source>
</evidence>
<dbReference type="GO" id="GO:0044325">
    <property type="term" value="F:transmembrane transporter binding"/>
    <property type="evidence" value="ECO:0007669"/>
    <property type="project" value="TreeGrafter"/>
</dbReference>
<dbReference type="KEGG" id="foc:113213349"/>
<dbReference type="PANTHER" id="PTHR46473">
    <property type="entry name" value="GH08155P"/>
    <property type="match status" value="1"/>
</dbReference>
<keyword evidence="4" id="KW-0433">Leucine-rich repeat</keyword>
<reference evidence="16" key="1">
    <citation type="submission" date="2025-08" db="UniProtKB">
        <authorList>
            <consortium name="RefSeq"/>
        </authorList>
    </citation>
    <scope>IDENTIFICATION</scope>
    <source>
        <tissue evidence="16">Whole organism</tissue>
    </source>
</reference>
<feature type="region of interest" description="Disordered" evidence="13">
    <location>
        <begin position="17"/>
        <end position="45"/>
    </location>
</feature>
<keyword evidence="9" id="KW-0406">Ion transport</keyword>
<keyword evidence="2" id="KW-0813">Transport</keyword>
<dbReference type="GO" id="GO:0099104">
    <property type="term" value="F:potassium channel activator activity"/>
    <property type="evidence" value="ECO:0007669"/>
    <property type="project" value="TreeGrafter"/>
</dbReference>
<evidence type="ECO:0000256" key="7">
    <source>
        <dbReference type="ARBA" id="ARBA00022737"/>
    </source>
</evidence>
<dbReference type="PROSITE" id="PS51450">
    <property type="entry name" value="LRR"/>
    <property type="match status" value="1"/>
</dbReference>
<accession>A0A6J1T915</accession>
<evidence type="ECO:0000256" key="9">
    <source>
        <dbReference type="ARBA" id="ARBA00023065"/>
    </source>
</evidence>
<sequence>MRLSAAPTPLATSTLSAGCGDCRSEPDPPSSTRHTVAAGGTVHRVLDHRPRPISRRWRPCSGMQSSVSVGVLAVALLPILLAATAPAAELDPGPSWRWTAAGACPYFCRCSVVGLGGAGLRTADCSGRRLASAEDLQLPRDTDAADLNDNAIWTLQDSAFRAQGLTRLLELHLARNGLREVGAWAFAGLRRLRLVDLSHNHLQTLHPGTFDDNRGLKVLLLAGNNLASLPADRPLLAAPRLQVLDLSDCRLAHLSAAVLSELPALASLNLSANYLIQVQPQALGRQRQLQVLDLTHNPLACDLNTRQLLQQLSARNVTVTTSCPAPGVRAPVAQLSKHLARLQADVLPRPAQDDEREPSRRGEEIQEIEPPAHVFGSARTQERMVDLSELSELSDLSDLPHRLDPDAEYPEDALGEESPPAEPHEATSTTRRADTAGCIPLFADRTSKNPMFIRDWFDHIPSFWAALFGCQVGLVLGLVIAACASRFTYWRALCCCCWSGPGPTSRTREGPEVDYAGLSAESWEDILDAIAAGPCGAGSALARTCGEEEGEGPQSNRRGGRPETPPPAYADLVEHQQCLERSGPLHVAA</sequence>
<dbReference type="InterPro" id="IPR003591">
    <property type="entry name" value="Leu-rich_rpt_typical-subtyp"/>
</dbReference>
<comment type="subcellular location">
    <subcellularLocation>
        <location evidence="1">Cell membrane</location>
        <topology evidence="1">Single-pass membrane protein</topology>
    </subcellularLocation>
</comment>
<evidence type="ECO:0000313" key="16">
    <source>
        <dbReference type="RefSeq" id="XP_026288165.2"/>
    </source>
</evidence>
<feature type="region of interest" description="Disordered" evidence="13">
    <location>
        <begin position="397"/>
        <end position="432"/>
    </location>
</feature>
<keyword evidence="10 14" id="KW-0472">Membrane</keyword>
<proteinExistence type="predicted"/>
<keyword evidence="12" id="KW-0407">Ion channel</keyword>
<evidence type="ECO:0000256" key="12">
    <source>
        <dbReference type="ARBA" id="ARBA00023303"/>
    </source>
</evidence>
<feature type="region of interest" description="Disordered" evidence="13">
    <location>
        <begin position="343"/>
        <end position="379"/>
    </location>
</feature>
<evidence type="ECO:0000256" key="8">
    <source>
        <dbReference type="ARBA" id="ARBA00022989"/>
    </source>
</evidence>
<evidence type="ECO:0000256" key="1">
    <source>
        <dbReference type="ARBA" id="ARBA00004162"/>
    </source>
</evidence>
<dbReference type="SMART" id="SM00369">
    <property type="entry name" value="LRR_TYP"/>
    <property type="match status" value="5"/>
</dbReference>
<keyword evidence="5 14" id="KW-0812">Transmembrane</keyword>
<name>A0A6J1T915_FRAOC</name>
<evidence type="ECO:0000256" key="4">
    <source>
        <dbReference type="ARBA" id="ARBA00022614"/>
    </source>
</evidence>
<dbReference type="Proteomes" id="UP000504606">
    <property type="component" value="Unplaced"/>
</dbReference>
<keyword evidence="8 14" id="KW-1133">Transmembrane helix</keyword>